<dbReference type="EMBL" id="PIOD01000008">
    <property type="protein sequence ID" value="RDW18862.1"/>
    <property type="molecule type" value="Genomic_DNA"/>
</dbReference>
<keyword evidence="1" id="KW-0378">Hydrolase</keyword>
<dbReference type="AlphaFoldDB" id="A0A3D8PT31"/>
<protein>
    <submittedName>
        <fullName evidence="1">Phosphoribosyl-ATP pyrophosphohydrolase</fullName>
    </submittedName>
</protein>
<keyword evidence="2" id="KW-1185">Reference proteome</keyword>
<name>A0A3D8PT31_9BACI</name>
<reference evidence="2" key="1">
    <citation type="submission" date="2017-11" db="EMBL/GenBank/DDBJ databases">
        <authorList>
            <person name="Zhu W."/>
        </authorList>
    </citation>
    <scope>NUCLEOTIDE SEQUENCE [LARGE SCALE GENOMIC DNA]</scope>
    <source>
        <strain evidence="2">CAU 1051</strain>
    </source>
</reference>
<gene>
    <name evidence="1" type="ORF">CWR45_08580</name>
</gene>
<proteinExistence type="predicted"/>
<organism evidence="1 2">
    <name type="scientific">Oceanobacillus chungangensis</name>
    <dbReference type="NCBI Taxonomy" id="1229152"/>
    <lineage>
        <taxon>Bacteria</taxon>
        <taxon>Bacillati</taxon>
        <taxon>Bacillota</taxon>
        <taxon>Bacilli</taxon>
        <taxon>Bacillales</taxon>
        <taxon>Bacillaceae</taxon>
        <taxon>Oceanobacillus</taxon>
    </lineage>
</organism>
<accession>A0A3D8PT31</accession>
<dbReference type="CDD" id="cd11532">
    <property type="entry name" value="NTP-PPase_COG4997"/>
    <property type="match status" value="1"/>
</dbReference>
<sequence>MTTYNKLVRDRIPEIIEKSGKDCKTETLNQDRYILELKKKLFEEVEEYQQAATKEDALEEIADLLEIINTLVKDVHGSSMEKVEKIRSLKAEKHGSYVEKVFLLEVED</sequence>
<evidence type="ECO:0000313" key="2">
    <source>
        <dbReference type="Proteomes" id="UP000256520"/>
    </source>
</evidence>
<dbReference type="RefSeq" id="WP_115749458.1">
    <property type="nucleotide sequence ID" value="NZ_PIOD01000008.1"/>
</dbReference>
<dbReference type="Proteomes" id="UP000256520">
    <property type="component" value="Unassembled WGS sequence"/>
</dbReference>
<evidence type="ECO:0000313" key="1">
    <source>
        <dbReference type="EMBL" id="RDW18862.1"/>
    </source>
</evidence>
<dbReference type="OrthoDB" id="9813491at2"/>
<comment type="caution">
    <text evidence="1">The sequence shown here is derived from an EMBL/GenBank/DDBJ whole genome shotgun (WGS) entry which is preliminary data.</text>
</comment>
<dbReference type="GO" id="GO:0016787">
    <property type="term" value="F:hydrolase activity"/>
    <property type="evidence" value="ECO:0007669"/>
    <property type="project" value="UniProtKB-KW"/>
</dbReference>
<dbReference type="InterPro" id="IPR038735">
    <property type="entry name" value="MSMEG_1276-like_NTP-PPase_dom"/>
</dbReference>